<keyword evidence="2" id="KW-0472">Membrane</keyword>
<keyword evidence="1" id="KW-0802">TPR repeat</keyword>
<feature type="repeat" description="TPR" evidence="1">
    <location>
        <begin position="185"/>
        <end position="218"/>
    </location>
</feature>
<dbReference type="InterPro" id="IPR019734">
    <property type="entry name" value="TPR_rpt"/>
</dbReference>
<sequence length="240" mass="27334">MAEKKISRKELLKEPDEFLTYTGMTLKYIREHPRQATAAGIAVVLVILCGVGFYYYQHARERKSHELLQQAIKAYEVISHANQQPSGDQLDQLLASFDYIAATYPSLLAGEQAVLYSGHVLFLKKDYPRALEKYQQLQSSTMARKGLASLIMYHIGRTFLAMNEYDKAILVFDQLTKDPDSPYRREAYGTIARIYEMMNKKKEAVQSYRQYLKIFPEAPDAAFVKSRIAELSPTGPGESS</sequence>
<dbReference type="EMBL" id="DTGT01000437">
    <property type="protein sequence ID" value="HGH62277.1"/>
    <property type="molecule type" value="Genomic_DNA"/>
</dbReference>
<dbReference type="SMART" id="SM00028">
    <property type="entry name" value="TPR"/>
    <property type="match status" value="2"/>
</dbReference>
<evidence type="ECO:0000259" key="3">
    <source>
        <dbReference type="Pfam" id="PF09976"/>
    </source>
</evidence>
<dbReference type="InterPro" id="IPR011990">
    <property type="entry name" value="TPR-like_helical_dom_sf"/>
</dbReference>
<keyword evidence="2" id="KW-1133">Transmembrane helix</keyword>
<evidence type="ECO:0000256" key="2">
    <source>
        <dbReference type="SAM" id="Phobius"/>
    </source>
</evidence>
<gene>
    <name evidence="4" type="ORF">ENV54_13395</name>
</gene>
<dbReference type="AlphaFoldDB" id="A0A7C4EYY8"/>
<comment type="caution">
    <text evidence="4">The sequence shown here is derived from an EMBL/GenBank/DDBJ whole genome shotgun (WGS) entry which is preliminary data.</text>
</comment>
<feature type="domain" description="Ancillary SecYEG translocon subunit/Cell division coordinator CpoB TPR" evidence="3">
    <location>
        <begin position="39"/>
        <end position="224"/>
    </location>
</feature>
<dbReference type="SUPFAM" id="SSF48452">
    <property type="entry name" value="TPR-like"/>
    <property type="match status" value="1"/>
</dbReference>
<organism evidence="4">
    <name type="scientific">Desulfomonile tiedjei</name>
    <dbReference type="NCBI Taxonomy" id="2358"/>
    <lineage>
        <taxon>Bacteria</taxon>
        <taxon>Pseudomonadati</taxon>
        <taxon>Thermodesulfobacteriota</taxon>
        <taxon>Desulfomonilia</taxon>
        <taxon>Desulfomonilales</taxon>
        <taxon>Desulfomonilaceae</taxon>
        <taxon>Desulfomonile</taxon>
    </lineage>
</organism>
<feature type="transmembrane region" description="Helical" evidence="2">
    <location>
        <begin position="36"/>
        <end position="56"/>
    </location>
</feature>
<name>A0A7C4EYY8_9BACT</name>
<protein>
    <submittedName>
        <fullName evidence="4">Tetratricopeptide repeat protein</fullName>
    </submittedName>
</protein>
<reference evidence="4" key="1">
    <citation type="journal article" date="2020" name="mSystems">
        <title>Genome- and Community-Level Interaction Insights into Carbon Utilization and Element Cycling Functions of Hydrothermarchaeota in Hydrothermal Sediment.</title>
        <authorList>
            <person name="Zhou Z."/>
            <person name="Liu Y."/>
            <person name="Xu W."/>
            <person name="Pan J."/>
            <person name="Luo Z.H."/>
            <person name="Li M."/>
        </authorList>
    </citation>
    <scope>NUCLEOTIDE SEQUENCE [LARGE SCALE GENOMIC DNA]</scope>
    <source>
        <strain evidence="4">SpSt-769</strain>
    </source>
</reference>
<dbReference type="Pfam" id="PF09976">
    <property type="entry name" value="TPR_21"/>
    <property type="match status" value="1"/>
</dbReference>
<dbReference type="Gene3D" id="1.25.40.10">
    <property type="entry name" value="Tetratricopeptide repeat domain"/>
    <property type="match status" value="1"/>
</dbReference>
<evidence type="ECO:0000313" key="4">
    <source>
        <dbReference type="EMBL" id="HGH62277.1"/>
    </source>
</evidence>
<dbReference type="PROSITE" id="PS50005">
    <property type="entry name" value="TPR"/>
    <property type="match status" value="1"/>
</dbReference>
<accession>A0A7C4EYY8</accession>
<proteinExistence type="predicted"/>
<keyword evidence="2" id="KW-0812">Transmembrane</keyword>
<evidence type="ECO:0000256" key="1">
    <source>
        <dbReference type="PROSITE-ProRule" id="PRU00339"/>
    </source>
</evidence>
<dbReference type="InterPro" id="IPR018704">
    <property type="entry name" value="SecYEG/CpoB_TPR"/>
</dbReference>